<comment type="caution">
    <text evidence="2">The sequence shown here is derived from an EMBL/GenBank/DDBJ whole genome shotgun (WGS) entry which is preliminary data.</text>
</comment>
<feature type="region of interest" description="Disordered" evidence="1">
    <location>
        <begin position="131"/>
        <end position="158"/>
    </location>
</feature>
<protein>
    <submittedName>
        <fullName evidence="2">SARP family transcriptional regulator</fullName>
    </submittedName>
</protein>
<evidence type="ECO:0000256" key="1">
    <source>
        <dbReference type="SAM" id="MobiDB-lite"/>
    </source>
</evidence>
<dbReference type="EMBL" id="BDCX01000006">
    <property type="protein sequence ID" value="GAT67368.1"/>
    <property type="molecule type" value="Genomic_DNA"/>
</dbReference>
<proteinExistence type="predicted"/>
<keyword evidence="3" id="KW-1185">Reference proteome</keyword>
<name>A0A171CXA4_9ACTN</name>
<gene>
    <name evidence="2" type="ORF">PS9374_03021</name>
</gene>
<dbReference type="OrthoDB" id="3349744at2"/>
<dbReference type="STRING" id="161355.PS9374_03021"/>
<organism evidence="2 3">
    <name type="scientific">Planomonospora sphaerica</name>
    <dbReference type="NCBI Taxonomy" id="161355"/>
    <lineage>
        <taxon>Bacteria</taxon>
        <taxon>Bacillati</taxon>
        <taxon>Actinomycetota</taxon>
        <taxon>Actinomycetes</taxon>
        <taxon>Streptosporangiales</taxon>
        <taxon>Streptosporangiaceae</taxon>
        <taxon>Planomonospora</taxon>
    </lineage>
</organism>
<evidence type="ECO:0000313" key="2">
    <source>
        <dbReference type="EMBL" id="GAT67368.1"/>
    </source>
</evidence>
<dbReference type="RefSeq" id="WP_068897420.1">
    <property type="nucleotide sequence ID" value="NZ_BDCX01000006.1"/>
</dbReference>
<evidence type="ECO:0000313" key="3">
    <source>
        <dbReference type="Proteomes" id="UP000077701"/>
    </source>
</evidence>
<dbReference type="AlphaFoldDB" id="A0A171CXA4"/>
<accession>A0A171CXA4</accession>
<dbReference type="Proteomes" id="UP000077701">
    <property type="component" value="Unassembled WGS sequence"/>
</dbReference>
<reference evidence="2 3" key="1">
    <citation type="journal article" date="2016" name="Genome Announc.">
        <title>Draft Genome Sequence of Planomonospora sphaerica JCM9374, a Rare Actinomycete.</title>
        <authorList>
            <person name="Dohra H."/>
            <person name="Suzuki T."/>
            <person name="Inoue Y."/>
            <person name="Kodani S."/>
        </authorList>
    </citation>
    <scope>NUCLEOTIDE SEQUENCE [LARGE SCALE GENOMIC DNA]</scope>
    <source>
        <strain evidence="2 3">JCM 9374</strain>
    </source>
</reference>
<sequence length="198" mass="21771">MLEVPEAGVETTAALTDADETAAEAALDELTEARLLEPVGDGRFRMHDLLRLFAAELAAVHDTPEERARAVGRVLNRYLGRCRRPRGLLQPHLVSSGGEAREPGADPQGLAAAVRWLETELPCLVAAAAQAERSGRGRPPMRSRDDPVPRLTTRRRPTGLMIERMSSSYRLRLEKQRCRRSVPAAGRRGCRPGGIDQH</sequence>
<reference evidence="3" key="2">
    <citation type="submission" date="2016-04" db="EMBL/GenBank/DDBJ databases">
        <title>Planomonospora sphaerica JCM9374 whole genome shotgun sequence.</title>
        <authorList>
            <person name="Suzuki T."/>
            <person name="Dohra H."/>
            <person name="Kodani S."/>
        </authorList>
    </citation>
    <scope>NUCLEOTIDE SEQUENCE [LARGE SCALE GENOMIC DNA]</scope>
    <source>
        <strain evidence="3">JCM 9374</strain>
    </source>
</reference>